<dbReference type="GO" id="GO:0015288">
    <property type="term" value="F:porin activity"/>
    <property type="evidence" value="ECO:0007669"/>
    <property type="project" value="UniProtKB-KW"/>
</dbReference>
<keyword evidence="5" id="KW-0812">Transmembrane</keyword>
<evidence type="ECO:0000256" key="8">
    <source>
        <dbReference type="ARBA" id="ARBA00023114"/>
    </source>
</evidence>
<dbReference type="GO" id="GO:0046930">
    <property type="term" value="C:pore complex"/>
    <property type="evidence" value="ECO:0007669"/>
    <property type="project" value="UniProtKB-KW"/>
</dbReference>
<dbReference type="RefSeq" id="WP_074923161.1">
    <property type="nucleotide sequence ID" value="NZ_CP141274.1"/>
</dbReference>
<evidence type="ECO:0000256" key="3">
    <source>
        <dbReference type="ARBA" id="ARBA00022448"/>
    </source>
</evidence>
<keyword evidence="9" id="KW-0472">Membrane</keyword>
<dbReference type="GO" id="GO:0009279">
    <property type="term" value="C:cell outer membrane"/>
    <property type="evidence" value="ECO:0007669"/>
    <property type="project" value="UniProtKB-SubCell"/>
</dbReference>
<evidence type="ECO:0000256" key="10">
    <source>
        <dbReference type="ARBA" id="ARBA00023237"/>
    </source>
</evidence>
<evidence type="ECO:0000313" key="13">
    <source>
        <dbReference type="EMBL" id="SDZ33471.1"/>
    </source>
</evidence>
<evidence type="ECO:0000259" key="12">
    <source>
        <dbReference type="Pfam" id="PF13609"/>
    </source>
</evidence>
<dbReference type="Proteomes" id="UP000183417">
    <property type="component" value="Unassembled WGS sequence"/>
</dbReference>
<evidence type="ECO:0000256" key="2">
    <source>
        <dbReference type="ARBA" id="ARBA00011233"/>
    </source>
</evidence>
<evidence type="ECO:0000256" key="11">
    <source>
        <dbReference type="SAM" id="SignalP"/>
    </source>
</evidence>
<sequence>MNKRMIRSAGLAALALGTALSAQAQGSVTLYGRVVAGVDYQSNVYDPATGGSGNLWRAVGNQWGTSMLGFKGEEDLGGGLHVLFTLESGFSIDDARFNGAGFFNRRTFVGLRSGWGTLKLGKDLSISDAHWALDPTGQQFIGSATLVRGRNWGGHDNMISYETPSWGGLRVLALTGLGEQPQGTSRLRKDALSVSYTAPTFELRAIYDVARDANGHFSDLYTTSRNLTLGGTVTLSALKLFVGYEQLSAPDSAAGVPNKARQYWMGARYKVSGPLTLIGAGYRTTVNNGGGSANLFMAGADYALSRRTLLYASVSNVRNGGNANFSVETTNNNPAPGGSQTGLYLGMAHSF</sequence>
<feature type="signal peptide" evidence="11">
    <location>
        <begin position="1"/>
        <end position="24"/>
    </location>
</feature>
<keyword evidence="8" id="KW-0626">Porin</keyword>
<evidence type="ECO:0000313" key="14">
    <source>
        <dbReference type="Proteomes" id="UP000183417"/>
    </source>
</evidence>
<name>A0A1H3S7E9_9BURK</name>
<dbReference type="AlphaFoldDB" id="A0A1H3S7E9"/>
<evidence type="ECO:0000256" key="6">
    <source>
        <dbReference type="ARBA" id="ARBA00022729"/>
    </source>
</evidence>
<dbReference type="EMBL" id="FNPE01000018">
    <property type="protein sequence ID" value="SDZ33471.1"/>
    <property type="molecule type" value="Genomic_DNA"/>
</dbReference>
<dbReference type="SUPFAM" id="SSF56935">
    <property type="entry name" value="Porins"/>
    <property type="match status" value="1"/>
</dbReference>
<evidence type="ECO:0000256" key="5">
    <source>
        <dbReference type="ARBA" id="ARBA00022692"/>
    </source>
</evidence>
<dbReference type="GO" id="GO:0034220">
    <property type="term" value="P:monoatomic ion transmembrane transport"/>
    <property type="evidence" value="ECO:0007669"/>
    <property type="project" value="InterPro"/>
</dbReference>
<dbReference type="PANTHER" id="PTHR34501:SF9">
    <property type="entry name" value="MAJOR OUTER MEMBRANE PROTEIN P.IA"/>
    <property type="match status" value="1"/>
</dbReference>
<keyword evidence="7" id="KW-0406">Ion transport</keyword>
<dbReference type="InterPro" id="IPR050298">
    <property type="entry name" value="Gram-neg_bact_OMP"/>
</dbReference>
<keyword evidence="6 11" id="KW-0732">Signal</keyword>
<feature type="domain" description="Porin" evidence="12">
    <location>
        <begin position="11"/>
        <end position="321"/>
    </location>
</feature>
<accession>A0A1H3S7E9</accession>
<keyword evidence="4" id="KW-1134">Transmembrane beta strand</keyword>
<dbReference type="PANTHER" id="PTHR34501">
    <property type="entry name" value="PROTEIN YDDL-RELATED"/>
    <property type="match status" value="1"/>
</dbReference>
<evidence type="ECO:0000256" key="4">
    <source>
        <dbReference type="ARBA" id="ARBA00022452"/>
    </source>
</evidence>
<organism evidence="13 14">
    <name type="scientific">Delftia lacustris</name>
    <dbReference type="NCBI Taxonomy" id="558537"/>
    <lineage>
        <taxon>Bacteria</taxon>
        <taxon>Pseudomonadati</taxon>
        <taxon>Pseudomonadota</taxon>
        <taxon>Betaproteobacteria</taxon>
        <taxon>Burkholderiales</taxon>
        <taxon>Comamonadaceae</taxon>
        <taxon>Delftia</taxon>
    </lineage>
</organism>
<feature type="chain" id="PRO_5010205345" evidence="11">
    <location>
        <begin position="25"/>
        <end position="351"/>
    </location>
</feature>
<protein>
    <submittedName>
        <fullName evidence="13">Outer membrane protein (Porin)</fullName>
    </submittedName>
</protein>
<dbReference type="PRINTS" id="PR00182">
    <property type="entry name" value="ECOLNEIPORIN"/>
</dbReference>
<keyword evidence="3" id="KW-0813">Transport</keyword>
<dbReference type="CDD" id="cd00342">
    <property type="entry name" value="gram_neg_porins"/>
    <property type="match status" value="1"/>
</dbReference>
<dbReference type="InterPro" id="IPR001702">
    <property type="entry name" value="Porin_Gram-ve"/>
</dbReference>
<keyword evidence="10" id="KW-0998">Cell outer membrane</keyword>
<proteinExistence type="predicted"/>
<dbReference type="GeneID" id="94694037"/>
<dbReference type="Pfam" id="PF13609">
    <property type="entry name" value="Porin_4"/>
    <property type="match status" value="1"/>
</dbReference>
<reference evidence="13 14" key="1">
    <citation type="submission" date="2016-10" db="EMBL/GenBank/DDBJ databases">
        <authorList>
            <person name="de Groot N.N."/>
        </authorList>
    </citation>
    <scope>NUCLEOTIDE SEQUENCE [LARGE SCALE GENOMIC DNA]</scope>
    <source>
        <strain evidence="13 14">LMG 24775</strain>
    </source>
</reference>
<dbReference type="Gene3D" id="2.40.160.10">
    <property type="entry name" value="Porin"/>
    <property type="match status" value="1"/>
</dbReference>
<evidence type="ECO:0000256" key="7">
    <source>
        <dbReference type="ARBA" id="ARBA00023065"/>
    </source>
</evidence>
<comment type="subunit">
    <text evidence="2">Homotrimer.</text>
</comment>
<evidence type="ECO:0000256" key="1">
    <source>
        <dbReference type="ARBA" id="ARBA00004571"/>
    </source>
</evidence>
<dbReference type="InterPro" id="IPR023614">
    <property type="entry name" value="Porin_dom_sf"/>
</dbReference>
<comment type="subcellular location">
    <subcellularLocation>
        <location evidence="1">Cell outer membrane</location>
        <topology evidence="1">Multi-pass membrane protein</topology>
    </subcellularLocation>
</comment>
<evidence type="ECO:0000256" key="9">
    <source>
        <dbReference type="ARBA" id="ARBA00023136"/>
    </source>
</evidence>
<dbReference type="InterPro" id="IPR033900">
    <property type="entry name" value="Gram_neg_porin_domain"/>
</dbReference>
<gene>
    <name evidence="13" type="ORF">SAMN05421547_11876</name>
</gene>